<feature type="coiled-coil region" evidence="1">
    <location>
        <begin position="30"/>
        <end position="57"/>
    </location>
</feature>
<evidence type="ECO:0000256" key="1">
    <source>
        <dbReference type="SAM" id="Coils"/>
    </source>
</evidence>
<keyword evidence="3" id="KW-1185">Reference proteome</keyword>
<dbReference type="EMBL" id="CP120627">
    <property type="protein sequence ID" value="WEW54693.1"/>
    <property type="molecule type" value="Genomic_DNA"/>
</dbReference>
<name>A0AAF0DAJ7_9EURO</name>
<dbReference type="Proteomes" id="UP001219355">
    <property type="component" value="Chromosome 1"/>
</dbReference>
<evidence type="ECO:0000313" key="3">
    <source>
        <dbReference type="Proteomes" id="UP001219355"/>
    </source>
</evidence>
<accession>A0AAF0DAJ7</accession>
<gene>
    <name evidence="2" type="ORF">PRK78_000115</name>
</gene>
<organism evidence="2 3">
    <name type="scientific">Emydomyces testavorans</name>
    <dbReference type="NCBI Taxonomy" id="2070801"/>
    <lineage>
        <taxon>Eukaryota</taxon>
        <taxon>Fungi</taxon>
        <taxon>Dikarya</taxon>
        <taxon>Ascomycota</taxon>
        <taxon>Pezizomycotina</taxon>
        <taxon>Eurotiomycetes</taxon>
        <taxon>Eurotiomycetidae</taxon>
        <taxon>Onygenales</taxon>
        <taxon>Nannizziopsiaceae</taxon>
        <taxon>Emydomyces</taxon>
    </lineage>
</organism>
<keyword evidence="1" id="KW-0175">Coiled coil</keyword>
<evidence type="ECO:0000313" key="2">
    <source>
        <dbReference type="EMBL" id="WEW54693.1"/>
    </source>
</evidence>
<protein>
    <submittedName>
        <fullName evidence="2">Uncharacterized protein</fullName>
    </submittedName>
</protein>
<dbReference type="AlphaFoldDB" id="A0AAF0DAJ7"/>
<proteinExistence type="predicted"/>
<reference evidence="2" key="1">
    <citation type="submission" date="2023-03" db="EMBL/GenBank/DDBJ databases">
        <title>Emydomyces testavorans Genome Sequence.</title>
        <authorList>
            <person name="Hoyer L."/>
        </authorList>
    </citation>
    <scope>NUCLEOTIDE SEQUENCE</scope>
    <source>
        <strain evidence="2">16-2883</strain>
    </source>
</reference>
<sequence>MPETKAELYTETCIRVGIADDDRTPTLSYTKSLEARIAELEAELEHVRDEIKEANSKDSKFKVEDVETKVPLERLARHASGSQDENDPVDLARDIEGLKMEDDGRISFHGPTSLFQLPSGIPRENLNPFQAEHELDSRKERLINNAWRERAFEQLATIPVRRALTVLPT</sequence>